<accession>A0A182FWF4</accession>
<keyword evidence="2" id="KW-1185">Reference proteome</keyword>
<proteinExistence type="predicted"/>
<organism evidence="1 2">
    <name type="scientific">Anopheles albimanus</name>
    <name type="common">New world malaria mosquito</name>
    <dbReference type="NCBI Taxonomy" id="7167"/>
    <lineage>
        <taxon>Eukaryota</taxon>
        <taxon>Metazoa</taxon>
        <taxon>Ecdysozoa</taxon>
        <taxon>Arthropoda</taxon>
        <taxon>Hexapoda</taxon>
        <taxon>Insecta</taxon>
        <taxon>Pterygota</taxon>
        <taxon>Neoptera</taxon>
        <taxon>Endopterygota</taxon>
        <taxon>Diptera</taxon>
        <taxon>Nematocera</taxon>
        <taxon>Culicoidea</taxon>
        <taxon>Culicidae</taxon>
        <taxon>Anophelinae</taxon>
        <taxon>Anopheles</taxon>
    </lineage>
</organism>
<protein>
    <submittedName>
        <fullName evidence="1">Uncharacterized protein</fullName>
    </submittedName>
</protein>
<reference evidence="1 2" key="1">
    <citation type="journal article" date="2017" name="G3 (Bethesda)">
        <title>The Physical Genome Mapping of Anopheles albimanus Corrected Scaffold Misassemblies and Identified Interarm Rearrangements in Genus Anopheles.</title>
        <authorList>
            <person name="Artemov G.N."/>
            <person name="Peery A.N."/>
            <person name="Jiang X."/>
            <person name="Tu Z."/>
            <person name="Stegniy V.N."/>
            <person name="Sharakhova M.V."/>
            <person name="Sharakhov I.V."/>
        </authorList>
    </citation>
    <scope>NUCLEOTIDE SEQUENCE [LARGE SCALE GENOMIC DNA]</scope>
    <source>
        <strain evidence="1 2">ALBI9_A</strain>
    </source>
</reference>
<dbReference type="EnsemblMetazoa" id="AALB014002-RB">
    <property type="protein sequence ID" value="AALB014002-PB"/>
    <property type="gene ID" value="AALB014002"/>
</dbReference>
<dbReference type="AlphaFoldDB" id="A0A182FWF4"/>
<evidence type="ECO:0000313" key="2">
    <source>
        <dbReference type="Proteomes" id="UP000069272"/>
    </source>
</evidence>
<sequence length="111" mass="12381">MMPTMDQCCTRRAPPAWHICMARKVWSEVHPFPEVQNMQPGMFGQYLPTQGGRARFHACLAVQMSSREVSPVSGKTCSGSQTYLALFSVRRTSFMRPGVGEGTSQPSARER</sequence>
<dbReference type="VEuPathDB" id="VectorBase:AALB014002"/>
<name>A0A182FWF4_ANOAL</name>
<dbReference type="Proteomes" id="UP000069272">
    <property type="component" value="Chromosome 2L"/>
</dbReference>
<reference evidence="1" key="2">
    <citation type="submission" date="2022-08" db="UniProtKB">
        <authorList>
            <consortium name="EnsemblMetazoa"/>
        </authorList>
    </citation>
    <scope>IDENTIFICATION</scope>
    <source>
        <strain evidence="1">STECLA/ALBI9_A</strain>
    </source>
</reference>
<dbReference type="EnsemblMetazoa" id="AALB014002-RA">
    <property type="protein sequence ID" value="AALB014002-PA"/>
    <property type="gene ID" value="AALB014002"/>
</dbReference>
<evidence type="ECO:0000313" key="1">
    <source>
        <dbReference type="EnsemblMetazoa" id="AALB014002-PB"/>
    </source>
</evidence>